<keyword evidence="3" id="KW-1003">Cell membrane</keyword>
<dbReference type="GO" id="GO:0005886">
    <property type="term" value="C:plasma membrane"/>
    <property type="evidence" value="ECO:0007669"/>
    <property type="project" value="UniProtKB-SubCell"/>
</dbReference>
<feature type="non-terminal residue" evidence="9">
    <location>
        <position position="1"/>
    </location>
</feature>
<evidence type="ECO:0000256" key="4">
    <source>
        <dbReference type="ARBA" id="ARBA00022692"/>
    </source>
</evidence>
<protein>
    <recommendedName>
        <fullName evidence="8">ABC transmembrane type-1 domain-containing protein</fullName>
    </recommendedName>
</protein>
<reference evidence="9" key="1">
    <citation type="journal article" date="2014" name="Front. Microbiol.">
        <title>High frequency of phylogenetically diverse reductive dehalogenase-homologous genes in deep subseafloor sedimentary metagenomes.</title>
        <authorList>
            <person name="Kawai M."/>
            <person name="Futagami T."/>
            <person name="Toyoda A."/>
            <person name="Takaki Y."/>
            <person name="Nishi S."/>
            <person name="Hori S."/>
            <person name="Arai W."/>
            <person name="Tsubouchi T."/>
            <person name="Morono Y."/>
            <person name="Uchiyama I."/>
            <person name="Ito T."/>
            <person name="Fujiyama A."/>
            <person name="Inagaki F."/>
            <person name="Takami H."/>
        </authorList>
    </citation>
    <scope>NUCLEOTIDE SEQUENCE</scope>
    <source>
        <strain evidence="9">Expedition CK06-06</strain>
    </source>
</reference>
<evidence type="ECO:0000256" key="7">
    <source>
        <dbReference type="SAM" id="Phobius"/>
    </source>
</evidence>
<evidence type="ECO:0000256" key="3">
    <source>
        <dbReference type="ARBA" id="ARBA00022475"/>
    </source>
</evidence>
<dbReference type="InterPro" id="IPR035906">
    <property type="entry name" value="MetI-like_sf"/>
</dbReference>
<dbReference type="Gene3D" id="1.10.3720.10">
    <property type="entry name" value="MetI-like"/>
    <property type="match status" value="1"/>
</dbReference>
<dbReference type="PROSITE" id="PS50928">
    <property type="entry name" value="ABC_TM1"/>
    <property type="match status" value="1"/>
</dbReference>
<feature type="transmembrane region" description="Helical" evidence="7">
    <location>
        <begin position="44"/>
        <end position="69"/>
    </location>
</feature>
<evidence type="ECO:0000313" key="9">
    <source>
        <dbReference type="EMBL" id="GAI06896.1"/>
    </source>
</evidence>
<evidence type="ECO:0000256" key="6">
    <source>
        <dbReference type="ARBA" id="ARBA00023136"/>
    </source>
</evidence>
<dbReference type="PANTHER" id="PTHR32243">
    <property type="entry name" value="MALTOSE TRANSPORT SYSTEM PERMEASE-RELATED"/>
    <property type="match status" value="1"/>
</dbReference>
<sequence length="135" mass="15024">WAIVLAHSTFLLPLIIWMMRGFFEEVPVEVEESAMIDGCSRWGALFRITIPLAAPGITACFIISLIMSWNEFMFAMILTSGQNRTLPALVVGFIEFISIDFGKLTAASVMVMLPMMIFGIFIQRHLARGLTGGIH</sequence>
<name>X1LM41_9ZZZZ</name>
<keyword evidence="4 7" id="KW-0812">Transmembrane</keyword>
<keyword evidence="6 7" id="KW-0472">Membrane</keyword>
<evidence type="ECO:0000256" key="5">
    <source>
        <dbReference type="ARBA" id="ARBA00022989"/>
    </source>
</evidence>
<comment type="subcellular location">
    <subcellularLocation>
        <location evidence="1">Cell membrane</location>
        <topology evidence="1">Multi-pass membrane protein</topology>
    </subcellularLocation>
</comment>
<evidence type="ECO:0000259" key="8">
    <source>
        <dbReference type="PROSITE" id="PS50928"/>
    </source>
</evidence>
<dbReference type="InterPro" id="IPR050901">
    <property type="entry name" value="BP-dep_ABC_trans_perm"/>
</dbReference>
<evidence type="ECO:0000256" key="1">
    <source>
        <dbReference type="ARBA" id="ARBA00004651"/>
    </source>
</evidence>
<proteinExistence type="predicted"/>
<feature type="transmembrane region" description="Helical" evidence="7">
    <location>
        <begin position="89"/>
        <end position="122"/>
    </location>
</feature>
<dbReference type="EMBL" id="BARV01006028">
    <property type="protein sequence ID" value="GAI06896.1"/>
    <property type="molecule type" value="Genomic_DNA"/>
</dbReference>
<evidence type="ECO:0000256" key="2">
    <source>
        <dbReference type="ARBA" id="ARBA00022448"/>
    </source>
</evidence>
<accession>X1LM41</accession>
<dbReference type="GO" id="GO:0055085">
    <property type="term" value="P:transmembrane transport"/>
    <property type="evidence" value="ECO:0007669"/>
    <property type="project" value="InterPro"/>
</dbReference>
<gene>
    <name evidence="9" type="ORF">S06H3_12305</name>
</gene>
<dbReference type="InterPro" id="IPR000515">
    <property type="entry name" value="MetI-like"/>
</dbReference>
<comment type="caution">
    <text evidence="9">The sequence shown here is derived from an EMBL/GenBank/DDBJ whole genome shotgun (WGS) entry which is preliminary data.</text>
</comment>
<keyword evidence="5 7" id="KW-1133">Transmembrane helix</keyword>
<dbReference type="AlphaFoldDB" id="X1LM41"/>
<dbReference type="Pfam" id="PF00528">
    <property type="entry name" value="BPD_transp_1"/>
    <property type="match status" value="1"/>
</dbReference>
<organism evidence="9">
    <name type="scientific">marine sediment metagenome</name>
    <dbReference type="NCBI Taxonomy" id="412755"/>
    <lineage>
        <taxon>unclassified sequences</taxon>
        <taxon>metagenomes</taxon>
        <taxon>ecological metagenomes</taxon>
    </lineage>
</organism>
<dbReference type="SUPFAM" id="SSF161098">
    <property type="entry name" value="MetI-like"/>
    <property type="match status" value="1"/>
</dbReference>
<keyword evidence="2" id="KW-0813">Transport</keyword>
<feature type="transmembrane region" description="Helical" evidence="7">
    <location>
        <begin position="6"/>
        <end position="23"/>
    </location>
</feature>
<feature type="domain" description="ABC transmembrane type-1" evidence="8">
    <location>
        <begin position="1"/>
        <end position="122"/>
    </location>
</feature>
<dbReference type="CDD" id="cd06261">
    <property type="entry name" value="TM_PBP2"/>
    <property type="match status" value="1"/>
</dbReference>
<dbReference type="PANTHER" id="PTHR32243:SF18">
    <property type="entry name" value="INNER MEMBRANE ABC TRANSPORTER PERMEASE PROTEIN YCJP"/>
    <property type="match status" value="1"/>
</dbReference>